<dbReference type="Pfam" id="PF17906">
    <property type="entry name" value="HTH_48"/>
    <property type="match status" value="1"/>
</dbReference>
<dbReference type="EMBL" id="BGPR01000159">
    <property type="protein sequence ID" value="GBM00655.1"/>
    <property type="molecule type" value="Genomic_DNA"/>
</dbReference>
<evidence type="ECO:0000313" key="3">
    <source>
        <dbReference type="Proteomes" id="UP000499080"/>
    </source>
</evidence>
<dbReference type="PANTHER" id="PTHR46060">
    <property type="entry name" value="MARINER MOS1 TRANSPOSASE-LIKE PROTEIN"/>
    <property type="match status" value="1"/>
</dbReference>
<evidence type="ECO:0000259" key="1">
    <source>
        <dbReference type="Pfam" id="PF17906"/>
    </source>
</evidence>
<feature type="domain" description="Mos1 transposase HTH" evidence="1">
    <location>
        <begin position="13"/>
        <end position="58"/>
    </location>
</feature>
<comment type="caution">
    <text evidence="2">The sequence shown here is derived from an EMBL/GenBank/DDBJ whole genome shotgun (WGS) entry which is preliminary data.</text>
</comment>
<proteinExistence type="predicted"/>
<evidence type="ECO:0000313" key="2">
    <source>
        <dbReference type="EMBL" id="GBM00655.1"/>
    </source>
</evidence>
<dbReference type="Proteomes" id="UP000499080">
    <property type="component" value="Unassembled WGS sequence"/>
</dbReference>
<protein>
    <recommendedName>
        <fullName evidence="1">Mos1 transposase HTH domain-containing protein</fullName>
    </recommendedName>
</protein>
<sequence>MPQSIENPADCEIRSTICFLNAKDVKAAEIHRQISEVYGENLMSEGMVRKWIRAFKDGHKKVHNEHRSGRTSVITDDLMQKVDKKVLENRCFTISSSSNEFHKVARSVLYRIVTEHLS</sequence>
<keyword evidence="3" id="KW-1185">Reference proteome</keyword>
<reference evidence="2 3" key="1">
    <citation type="journal article" date="2019" name="Sci. Rep.">
        <title>Orb-weaving spider Araneus ventricosus genome elucidates the spidroin gene catalogue.</title>
        <authorList>
            <person name="Kono N."/>
            <person name="Nakamura H."/>
            <person name="Ohtoshi R."/>
            <person name="Moran D.A.P."/>
            <person name="Shinohara A."/>
            <person name="Yoshida Y."/>
            <person name="Fujiwara M."/>
            <person name="Mori M."/>
            <person name="Tomita M."/>
            <person name="Arakawa K."/>
        </authorList>
    </citation>
    <scope>NUCLEOTIDE SEQUENCE [LARGE SCALE GENOMIC DNA]</scope>
</reference>
<organism evidence="2 3">
    <name type="scientific">Araneus ventricosus</name>
    <name type="common">Orbweaver spider</name>
    <name type="synonym">Epeira ventricosa</name>
    <dbReference type="NCBI Taxonomy" id="182803"/>
    <lineage>
        <taxon>Eukaryota</taxon>
        <taxon>Metazoa</taxon>
        <taxon>Ecdysozoa</taxon>
        <taxon>Arthropoda</taxon>
        <taxon>Chelicerata</taxon>
        <taxon>Arachnida</taxon>
        <taxon>Araneae</taxon>
        <taxon>Araneomorphae</taxon>
        <taxon>Entelegynae</taxon>
        <taxon>Araneoidea</taxon>
        <taxon>Araneidae</taxon>
        <taxon>Araneus</taxon>
    </lineage>
</organism>
<name>A0A4Y2CBH4_ARAVE</name>
<dbReference type="AlphaFoldDB" id="A0A4Y2CBH4"/>
<dbReference type="InterPro" id="IPR041426">
    <property type="entry name" value="Mos1_HTH"/>
</dbReference>
<gene>
    <name evidence="2" type="ORF">AVEN_118006_1</name>
</gene>
<dbReference type="InterPro" id="IPR052709">
    <property type="entry name" value="Transposase-MT_Hybrid"/>
</dbReference>
<dbReference type="OrthoDB" id="8191996at2759"/>
<accession>A0A4Y2CBH4</accession>
<dbReference type="Gene3D" id="1.10.10.1450">
    <property type="match status" value="1"/>
</dbReference>
<dbReference type="PANTHER" id="PTHR46060:SF1">
    <property type="entry name" value="MARINER MOS1 TRANSPOSASE-LIKE PROTEIN"/>
    <property type="match status" value="1"/>
</dbReference>